<feature type="transmembrane region" description="Helical" evidence="2">
    <location>
        <begin position="139"/>
        <end position="156"/>
    </location>
</feature>
<feature type="transmembrane region" description="Helical" evidence="2">
    <location>
        <begin position="162"/>
        <end position="182"/>
    </location>
</feature>
<feature type="transmembrane region" description="Helical" evidence="2">
    <location>
        <begin position="221"/>
        <end position="243"/>
    </location>
</feature>
<name>A0A2T0SM40_9BACT</name>
<protein>
    <submittedName>
        <fullName evidence="3">Uncharacterized protein</fullName>
    </submittedName>
</protein>
<keyword evidence="2" id="KW-1133">Transmembrane helix</keyword>
<feature type="coiled-coil region" evidence="1">
    <location>
        <begin position="262"/>
        <end position="310"/>
    </location>
</feature>
<evidence type="ECO:0000313" key="3">
    <source>
        <dbReference type="EMBL" id="PRY34480.1"/>
    </source>
</evidence>
<comment type="caution">
    <text evidence="3">The sequence shown here is derived from an EMBL/GenBank/DDBJ whole genome shotgun (WGS) entry which is preliminary data.</text>
</comment>
<dbReference type="OrthoDB" id="937423at2"/>
<evidence type="ECO:0000256" key="1">
    <source>
        <dbReference type="SAM" id="Coils"/>
    </source>
</evidence>
<feature type="transmembrane region" description="Helical" evidence="2">
    <location>
        <begin position="194"/>
        <end position="215"/>
    </location>
</feature>
<keyword evidence="1" id="KW-0175">Coiled coil</keyword>
<accession>A0A2T0SM40</accession>
<dbReference type="Proteomes" id="UP000238375">
    <property type="component" value="Unassembled WGS sequence"/>
</dbReference>
<gene>
    <name evidence="3" type="ORF">CLV58_11784</name>
</gene>
<evidence type="ECO:0000313" key="4">
    <source>
        <dbReference type="Proteomes" id="UP000238375"/>
    </source>
</evidence>
<feature type="coiled-coil region" evidence="1">
    <location>
        <begin position="94"/>
        <end position="128"/>
    </location>
</feature>
<keyword evidence="4" id="KW-1185">Reference proteome</keyword>
<sequence length="335" mass="36507">MLFLNQLRAVFRSTPPAPHSVPLTTPVQVPMTTPILPALSGQEPAEALPAWLTDEETLRDEGVLYGMSDADPDDKLAVIRAYIARQTTPISQAINQLRTQLTELNEQLAQQENRQRDEQHRIDTLYKQHLTAPNPARSVLALALGVGTGTGAFFLIDQTTQPVYGSVFISLGVCLAGIAGPFSQPAEPDRERFVGWLLNTLGLPLIVAGFVLTAALSTQSVGQAVLLSVVLLALLPTAGRLIANGLRGFSLRASRHTSLPLIDSLTQQVAVCQQEINALRAQKAQLTTLLNQQETELTRHNAQCDALIQLFLSEFTLARSLHNRLTEAQRTVLFS</sequence>
<organism evidence="3 4">
    <name type="scientific">Spirosoma oryzae</name>
    <dbReference type="NCBI Taxonomy" id="1469603"/>
    <lineage>
        <taxon>Bacteria</taxon>
        <taxon>Pseudomonadati</taxon>
        <taxon>Bacteroidota</taxon>
        <taxon>Cytophagia</taxon>
        <taxon>Cytophagales</taxon>
        <taxon>Cytophagaceae</taxon>
        <taxon>Spirosoma</taxon>
    </lineage>
</organism>
<reference evidence="3 4" key="1">
    <citation type="submission" date="2018-03" db="EMBL/GenBank/DDBJ databases">
        <title>Genomic Encyclopedia of Archaeal and Bacterial Type Strains, Phase II (KMG-II): from individual species to whole genera.</title>
        <authorList>
            <person name="Goeker M."/>
        </authorList>
    </citation>
    <scope>NUCLEOTIDE SEQUENCE [LARGE SCALE GENOMIC DNA]</scope>
    <source>
        <strain evidence="3 4">DSM 28354</strain>
    </source>
</reference>
<dbReference type="RefSeq" id="WP_146141477.1">
    <property type="nucleotide sequence ID" value="NZ_PVTE01000017.1"/>
</dbReference>
<dbReference type="EMBL" id="PVTE01000017">
    <property type="protein sequence ID" value="PRY34480.1"/>
    <property type="molecule type" value="Genomic_DNA"/>
</dbReference>
<proteinExistence type="predicted"/>
<dbReference type="AlphaFoldDB" id="A0A2T0SM40"/>
<evidence type="ECO:0000256" key="2">
    <source>
        <dbReference type="SAM" id="Phobius"/>
    </source>
</evidence>
<keyword evidence="2" id="KW-0472">Membrane</keyword>
<keyword evidence="2" id="KW-0812">Transmembrane</keyword>